<dbReference type="GO" id="GO:0016301">
    <property type="term" value="F:kinase activity"/>
    <property type="evidence" value="ECO:0007669"/>
    <property type="project" value="UniProtKB-KW"/>
</dbReference>
<evidence type="ECO:0000313" key="15">
    <source>
        <dbReference type="Proteomes" id="UP001380601"/>
    </source>
</evidence>
<evidence type="ECO:0000256" key="10">
    <source>
        <dbReference type="ARBA" id="ARBA00023098"/>
    </source>
</evidence>
<evidence type="ECO:0000256" key="6">
    <source>
        <dbReference type="ARBA" id="ARBA00022741"/>
    </source>
</evidence>
<keyword evidence="12" id="KW-1208">Phospholipid metabolism</keyword>
<feature type="domain" description="DAGKc" evidence="13">
    <location>
        <begin position="3"/>
        <end position="139"/>
    </location>
</feature>
<keyword evidence="15" id="KW-1185">Reference proteome</keyword>
<dbReference type="InterPro" id="IPR005218">
    <property type="entry name" value="Diacylglycerol/lipid_kinase"/>
</dbReference>
<dbReference type="SMART" id="SM00046">
    <property type="entry name" value="DAGKc"/>
    <property type="match status" value="1"/>
</dbReference>
<name>A0ABU9F2K2_9STAP</name>
<dbReference type="Proteomes" id="UP001380601">
    <property type="component" value="Unassembled WGS sequence"/>
</dbReference>
<keyword evidence="7 14" id="KW-0418">Kinase</keyword>
<dbReference type="SUPFAM" id="SSF111331">
    <property type="entry name" value="NAD kinase/diacylglycerol kinase-like"/>
    <property type="match status" value="1"/>
</dbReference>
<evidence type="ECO:0000256" key="12">
    <source>
        <dbReference type="ARBA" id="ARBA00023264"/>
    </source>
</evidence>
<keyword evidence="10" id="KW-0443">Lipid metabolism</keyword>
<dbReference type="Pfam" id="PF19279">
    <property type="entry name" value="YegS_C"/>
    <property type="match status" value="1"/>
</dbReference>
<evidence type="ECO:0000256" key="11">
    <source>
        <dbReference type="ARBA" id="ARBA00023209"/>
    </source>
</evidence>
<dbReference type="Gene3D" id="2.60.200.40">
    <property type="match status" value="1"/>
</dbReference>
<evidence type="ECO:0000256" key="9">
    <source>
        <dbReference type="ARBA" id="ARBA00022842"/>
    </source>
</evidence>
<organism evidence="14 15">
    <name type="scientific">Staphylococcus debuckii</name>
    <dbReference type="NCBI Taxonomy" id="2044912"/>
    <lineage>
        <taxon>Bacteria</taxon>
        <taxon>Bacillati</taxon>
        <taxon>Bacillota</taxon>
        <taxon>Bacilli</taxon>
        <taxon>Bacillales</taxon>
        <taxon>Staphylococcaceae</taxon>
        <taxon>Staphylococcus</taxon>
    </lineage>
</organism>
<proteinExistence type="inferred from homology"/>
<protein>
    <submittedName>
        <fullName evidence="14">Diacylglycerol kinase family protein</fullName>
    </submittedName>
</protein>
<keyword evidence="11" id="KW-0594">Phospholipid biosynthesis</keyword>
<keyword evidence="3" id="KW-0444">Lipid biosynthesis</keyword>
<dbReference type="PANTHER" id="PTHR12358:SF106">
    <property type="entry name" value="LIPID KINASE YEGS"/>
    <property type="match status" value="1"/>
</dbReference>
<evidence type="ECO:0000256" key="8">
    <source>
        <dbReference type="ARBA" id="ARBA00022840"/>
    </source>
</evidence>
<sequence length="306" mass="34169">MTQHFHKGILFYHEAAGQGNLYKSLGQVTEHLTQMCDELTLKLSKEEGDIKKFCDELAHSQDGVEYDVFFLLGGDGTVNELINGLAGNNLEVPIGIIPGGTFNDFTKSLNLSPRPSAAAQELLDAKIKAFDVLKVNDTYALNFAGIGMMVQNSENVDSNKKKFLGKFSYIFTTLKVIANPDIYHYSIEADGKEYNGETSMILIANGNFVGGSRIPLEDLSPCDGEMNIFVFKNHNMSLIKDFFQVKDSLSWNDITENIRLITTNRMKLETRPTTKLDIDGEITFDTPADIQLLKNKVKLLYVDMDV</sequence>
<evidence type="ECO:0000259" key="13">
    <source>
        <dbReference type="PROSITE" id="PS50146"/>
    </source>
</evidence>
<dbReference type="PROSITE" id="PS50146">
    <property type="entry name" value="DAGK"/>
    <property type="match status" value="1"/>
</dbReference>
<keyword evidence="6" id="KW-0547">Nucleotide-binding</keyword>
<evidence type="ECO:0000256" key="3">
    <source>
        <dbReference type="ARBA" id="ARBA00022516"/>
    </source>
</evidence>
<dbReference type="NCBIfam" id="TIGR00147">
    <property type="entry name" value="YegS/Rv2252/BmrU family lipid kinase"/>
    <property type="match status" value="1"/>
</dbReference>
<keyword evidence="9" id="KW-0460">Magnesium</keyword>
<evidence type="ECO:0000256" key="2">
    <source>
        <dbReference type="ARBA" id="ARBA00005983"/>
    </source>
</evidence>
<evidence type="ECO:0000256" key="1">
    <source>
        <dbReference type="ARBA" id="ARBA00001946"/>
    </source>
</evidence>
<dbReference type="InterPro" id="IPR017438">
    <property type="entry name" value="ATP-NAD_kinase_N"/>
</dbReference>
<comment type="similarity">
    <text evidence="2">Belongs to the diacylglycerol/lipid kinase family.</text>
</comment>
<dbReference type="Gene3D" id="3.40.50.10330">
    <property type="entry name" value="Probable inorganic polyphosphate/atp-NAD kinase, domain 1"/>
    <property type="match status" value="1"/>
</dbReference>
<dbReference type="PANTHER" id="PTHR12358">
    <property type="entry name" value="SPHINGOSINE KINASE"/>
    <property type="match status" value="1"/>
</dbReference>
<comment type="cofactor">
    <cofactor evidence="1">
        <name>Mg(2+)</name>
        <dbReference type="ChEBI" id="CHEBI:18420"/>
    </cofactor>
</comment>
<keyword evidence="8" id="KW-0067">ATP-binding</keyword>
<keyword evidence="4" id="KW-0808">Transferase</keyword>
<dbReference type="InterPro" id="IPR050187">
    <property type="entry name" value="Lipid_Phosphate_FormReg"/>
</dbReference>
<accession>A0ABU9F2K2</accession>
<keyword evidence="5" id="KW-0479">Metal-binding</keyword>
<evidence type="ECO:0000313" key="14">
    <source>
        <dbReference type="EMBL" id="MEL0538708.1"/>
    </source>
</evidence>
<evidence type="ECO:0000256" key="5">
    <source>
        <dbReference type="ARBA" id="ARBA00022723"/>
    </source>
</evidence>
<gene>
    <name evidence="14" type="ORF">AADA34_08305</name>
</gene>
<evidence type="ECO:0000256" key="7">
    <source>
        <dbReference type="ARBA" id="ARBA00022777"/>
    </source>
</evidence>
<dbReference type="Pfam" id="PF00781">
    <property type="entry name" value="DAGK_cat"/>
    <property type="match status" value="1"/>
</dbReference>
<comment type="caution">
    <text evidence="14">The sequence shown here is derived from an EMBL/GenBank/DDBJ whole genome shotgun (WGS) entry which is preliminary data.</text>
</comment>
<dbReference type="InterPro" id="IPR016064">
    <property type="entry name" value="NAD/diacylglycerol_kinase_sf"/>
</dbReference>
<dbReference type="EMBL" id="JBBWSC010000009">
    <property type="protein sequence ID" value="MEL0538708.1"/>
    <property type="molecule type" value="Genomic_DNA"/>
</dbReference>
<dbReference type="InterPro" id="IPR045540">
    <property type="entry name" value="YegS/DAGK_C"/>
</dbReference>
<evidence type="ECO:0000256" key="4">
    <source>
        <dbReference type="ARBA" id="ARBA00022679"/>
    </source>
</evidence>
<reference evidence="14 15" key="1">
    <citation type="submission" date="2024-04" db="EMBL/GenBank/DDBJ databases">
        <title>Staphylococcus debuckii a clinical isolate.</title>
        <authorList>
            <person name="Magnan C."/>
            <person name="Plumet L."/>
            <person name="Morsli M."/>
            <person name="Molle V."/>
            <person name="Lavigne J.-P."/>
        </authorList>
    </citation>
    <scope>NUCLEOTIDE SEQUENCE [LARGE SCALE GENOMIC DNA]</scope>
    <source>
        <strain evidence="14 15">NSD001</strain>
    </source>
</reference>
<dbReference type="RefSeq" id="WP_341612078.1">
    <property type="nucleotide sequence ID" value="NZ_JBBWSC010000009.1"/>
</dbReference>
<dbReference type="InterPro" id="IPR001206">
    <property type="entry name" value="Diacylglycerol_kinase_cat_dom"/>
</dbReference>